<dbReference type="InterPro" id="IPR036236">
    <property type="entry name" value="Znf_C2H2_sf"/>
</dbReference>
<dbReference type="PANTHER" id="PTHR47227:SF5">
    <property type="entry name" value="DNA-DIRECTED RNA POLYMERASES I, II, AND III SUBUNIT RPABC2"/>
    <property type="match status" value="1"/>
</dbReference>
<protein>
    <submittedName>
        <fullName evidence="10">DNA-directed RNA polymerases I II and III subunit RPABC2</fullName>
    </submittedName>
</protein>
<dbReference type="GO" id="GO:0042797">
    <property type="term" value="P:tRNA transcription by RNA polymerase III"/>
    <property type="evidence" value="ECO:0007669"/>
    <property type="project" value="TreeGrafter"/>
</dbReference>
<comment type="subcellular location">
    <subcellularLocation>
        <location evidence="1">Nucleus</location>
    </subcellularLocation>
</comment>
<dbReference type="SMART" id="SM00355">
    <property type="entry name" value="ZnF_C2H2"/>
    <property type="match status" value="2"/>
</dbReference>
<sequence length="635" mass="70804">MTTPLMHFHATPSFHDMTPIFTPSSLTSSLPASSMPNYSNTMFADNHTSYSVADIEHTLIAPELRSMAYDTQEVGHTLPDPVSLSHSTSSFMNEPQLSSQDHHHHRHNHHLHHRHSYQPTSAFQDLEEAQHLSMLHDMMHQSDNIVSGTSAEVLTTAACAIHPTVRKTQSLETFSSLSRRMNMSLSMANATVCNAFQPDTSFDGSPMPMESNSAEVYGSEYTSMLHQDPFQLPSAFNGNQFCASPPTSSTFVPTLQSLFTPVYSASSGCYSPSISTSSPSIDNLSTSIGESGRTSPTAPLFHQTNNYGSDYDSDIDDISCNQKHNLLLAHGRQSCTSPISDTSSETDTHIDPNVIDDNDEDDGTGNSQRTFLCHYPNCNRSFGRSYNLKAHALTHGTLRPFLCRLCQRTFARIHDRDRHMSSHRMLHCVPGAICTDAVIRHLKLSNEMNPCSWILKSRGITFRDVAAGRVNRRSLGSEDDIIKAVETLENEIRKARAARALERMKVSKTRGINEPEEDELDHEMNDEEQEDGDGLNNKVDFNKPAKSNLPAPKAVAKEDRTTTPYMTKYERARILGARALQLSMNAPVLVDLEGETDALNIAMKELNNKMIPLVVRRYLPDNTYEDWEVSEMILP</sequence>
<name>A0AAD4DE12_9FUNG</name>
<evidence type="ECO:0000313" key="11">
    <source>
        <dbReference type="Proteomes" id="UP001194580"/>
    </source>
</evidence>
<evidence type="ECO:0000313" key="10">
    <source>
        <dbReference type="EMBL" id="KAG0275277.1"/>
    </source>
</evidence>
<evidence type="ECO:0000256" key="7">
    <source>
        <dbReference type="SAM" id="Coils"/>
    </source>
</evidence>
<evidence type="ECO:0000256" key="5">
    <source>
        <dbReference type="ARBA" id="ARBA00025773"/>
    </source>
</evidence>
<dbReference type="HAMAP" id="MF_00192">
    <property type="entry name" value="RNApol_arch_Rpo6"/>
    <property type="match status" value="1"/>
</dbReference>
<dbReference type="GO" id="GO:0003677">
    <property type="term" value="F:DNA binding"/>
    <property type="evidence" value="ECO:0007669"/>
    <property type="project" value="InterPro"/>
</dbReference>
<dbReference type="Gene3D" id="3.30.160.60">
    <property type="entry name" value="Classic Zinc Finger"/>
    <property type="match status" value="1"/>
</dbReference>
<evidence type="ECO:0000259" key="9">
    <source>
        <dbReference type="PROSITE" id="PS50157"/>
    </source>
</evidence>
<feature type="region of interest" description="Disordered" evidence="8">
    <location>
        <begin position="80"/>
        <end position="105"/>
    </location>
</feature>
<dbReference type="NCBIfam" id="NF002208">
    <property type="entry name" value="PRK01099.1-3"/>
    <property type="match status" value="1"/>
</dbReference>
<dbReference type="Gene3D" id="3.90.940.10">
    <property type="match status" value="1"/>
</dbReference>
<feature type="compositionally biased region" description="Acidic residues" evidence="8">
    <location>
        <begin position="514"/>
        <end position="533"/>
    </location>
</feature>
<dbReference type="PIRSF" id="PIRSF000778">
    <property type="entry name" value="RpoK/RPB6"/>
    <property type="match status" value="1"/>
</dbReference>
<dbReference type="GO" id="GO:0003899">
    <property type="term" value="F:DNA-directed RNA polymerase activity"/>
    <property type="evidence" value="ECO:0007669"/>
    <property type="project" value="InterPro"/>
</dbReference>
<evidence type="ECO:0000256" key="4">
    <source>
        <dbReference type="ARBA" id="ARBA00023242"/>
    </source>
</evidence>
<dbReference type="SUPFAM" id="SSF63562">
    <property type="entry name" value="RPB6/omega subunit-like"/>
    <property type="match status" value="1"/>
</dbReference>
<evidence type="ECO:0000256" key="1">
    <source>
        <dbReference type="ARBA" id="ARBA00004123"/>
    </source>
</evidence>
<dbReference type="InterPro" id="IPR028363">
    <property type="entry name" value="RPB6"/>
</dbReference>
<dbReference type="InterPro" id="IPR006110">
    <property type="entry name" value="Pol_omega/Rpo6/RPB6"/>
</dbReference>
<feature type="region of interest" description="Disordered" evidence="8">
    <location>
        <begin position="337"/>
        <end position="363"/>
    </location>
</feature>
<comment type="caution">
    <text evidence="10">The sequence shown here is derived from an EMBL/GenBank/DDBJ whole genome shotgun (WGS) entry which is preliminary data.</text>
</comment>
<comment type="similarity">
    <text evidence="5">Belongs to the archaeal Rpo6/eukaryotic RPB6 RNA polymerase subunit family.</text>
</comment>
<dbReference type="PIRSF" id="PIRSF500154">
    <property type="entry name" value="RPB6"/>
    <property type="match status" value="1"/>
</dbReference>
<dbReference type="InterPro" id="IPR006111">
    <property type="entry name" value="Rpo6/Rpb6"/>
</dbReference>
<evidence type="ECO:0000256" key="8">
    <source>
        <dbReference type="SAM" id="MobiDB-lite"/>
    </source>
</evidence>
<keyword evidence="6" id="KW-0863">Zinc-finger</keyword>
<keyword evidence="6" id="KW-0862">Zinc</keyword>
<organism evidence="10 11">
    <name type="scientific">Linnemannia exigua</name>
    <dbReference type="NCBI Taxonomy" id="604196"/>
    <lineage>
        <taxon>Eukaryota</taxon>
        <taxon>Fungi</taxon>
        <taxon>Fungi incertae sedis</taxon>
        <taxon>Mucoromycota</taxon>
        <taxon>Mortierellomycotina</taxon>
        <taxon>Mortierellomycetes</taxon>
        <taxon>Mortierellales</taxon>
        <taxon>Mortierellaceae</taxon>
        <taxon>Linnemannia</taxon>
    </lineage>
</organism>
<accession>A0AAD4DE12</accession>
<feature type="region of interest" description="Disordered" evidence="8">
    <location>
        <begin position="508"/>
        <end position="536"/>
    </location>
</feature>
<dbReference type="Proteomes" id="UP001194580">
    <property type="component" value="Unassembled WGS sequence"/>
</dbReference>
<dbReference type="GO" id="GO:0005736">
    <property type="term" value="C:RNA polymerase I complex"/>
    <property type="evidence" value="ECO:0007669"/>
    <property type="project" value="TreeGrafter"/>
</dbReference>
<keyword evidence="4" id="KW-0539">Nucleus</keyword>
<keyword evidence="2 10" id="KW-0240">DNA-directed RNA polymerase</keyword>
<feature type="domain" description="C2H2-type" evidence="9">
    <location>
        <begin position="371"/>
        <end position="400"/>
    </location>
</feature>
<feature type="coiled-coil region" evidence="7">
    <location>
        <begin position="478"/>
        <end position="505"/>
    </location>
</feature>
<dbReference type="PROSITE" id="PS01111">
    <property type="entry name" value="RNA_POL_K_14KD"/>
    <property type="match status" value="1"/>
</dbReference>
<dbReference type="PANTHER" id="PTHR47227">
    <property type="entry name" value="DNA-DIRECTED RNA POLYMERASE SUBUNIT K"/>
    <property type="match status" value="1"/>
</dbReference>
<feature type="compositionally biased region" description="Acidic residues" evidence="8">
    <location>
        <begin position="354"/>
        <end position="363"/>
    </location>
</feature>
<dbReference type="Pfam" id="PF01192">
    <property type="entry name" value="RNA_pol_Rpb6"/>
    <property type="match status" value="1"/>
</dbReference>
<dbReference type="GO" id="GO:0008270">
    <property type="term" value="F:zinc ion binding"/>
    <property type="evidence" value="ECO:0007669"/>
    <property type="project" value="UniProtKB-KW"/>
</dbReference>
<keyword evidence="11" id="KW-1185">Reference proteome</keyword>
<proteinExistence type="inferred from homology"/>
<evidence type="ECO:0000256" key="3">
    <source>
        <dbReference type="ARBA" id="ARBA00023163"/>
    </source>
</evidence>
<dbReference type="PROSITE" id="PS00028">
    <property type="entry name" value="ZINC_FINGER_C2H2_1"/>
    <property type="match status" value="2"/>
</dbReference>
<dbReference type="SUPFAM" id="SSF57667">
    <property type="entry name" value="beta-beta-alpha zinc fingers"/>
    <property type="match status" value="1"/>
</dbReference>
<dbReference type="GO" id="GO:0005666">
    <property type="term" value="C:RNA polymerase III complex"/>
    <property type="evidence" value="ECO:0007669"/>
    <property type="project" value="TreeGrafter"/>
</dbReference>
<feature type="compositionally biased region" description="Polar residues" evidence="8">
    <location>
        <begin position="84"/>
        <end position="99"/>
    </location>
</feature>
<dbReference type="InterPro" id="IPR036161">
    <property type="entry name" value="RPB6/omega-like_sf"/>
</dbReference>
<dbReference type="InterPro" id="IPR013087">
    <property type="entry name" value="Znf_C2H2_type"/>
</dbReference>
<dbReference type="GO" id="GO:0005665">
    <property type="term" value="C:RNA polymerase II, core complex"/>
    <property type="evidence" value="ECO:0007669"/>
    <property type="project" value="InterPro"/>
</dbReference>
<dbReference type="EMBL" id="JAAAIL010000499">
    <property type="protein sequence ID" value="KAG0275277.1"/>
    <property type="molecule type" value="Genomic_DNA"/>
</dbReference>
<keyword evidence="7" id="KW-0175">Coiled coil</keyword>
<gene>
    <name evidence="10" type="primary">RPB6</name>
    <name evidence="10" type="ORF">BGZ95_008975</name>
</gene>
<dbReference type="SMART" id="SM01409">
    <property type="entry name" value="RNA_pol_Rpb6"/>
    <property type="match status" value="1"/>
</dbReference>
<dbReference type="GO" id="GO:0006366">
    <property type="term" value="P:transcription by RNA polymerase II"/>
    <property type="evidence" value="ECO:0007669"/>
    <property type="project" value="TreeGrafter"/>
</dbReference>
<keyword evidence="3" id="KW-0804">Transcription</keyword>
<dbReference type="PROSITE" id="PS50157">
    <property type="entry name" value="ZINC_FINGER_C2H2_2"/>
    <property type="match status" value="2"/>
</dbReference>
<evidence type="ECO:0000256" key="6">
    <source>
        <dbReference type="PROSITE-ProRule" id="PRU00042"/>
    </source>
</evidence>
<reference evidence="10" key="1">
    <citation type="journal article" date="2020" name="Fungal Divers.">
        <title>Resolving the Mortierellaceae phylogeny through synthesis of multi-gene phylogenetics and phylogenomics.</title>
        <authorList>
            <person name="Vandepol N."/>
            <person name="Liber J."/>
            <person name="Desiro A."/>
            <person name="Na H."/>
            <person name="Kennedy M."/>
            <person name="Barry K."/>
            <person name="Grigoriev I.V."/>
            <person name="Miller A.N."/>
            <person name="O'Donnell K."/>
            <person name="Stajich J.E."/>
            <person name="Bonito G."/>
        </authorList>
    </citation>
    <scope>NUCLEOTIDE SEQUENCE</scope>
    <source>
        <strain evidence="10">NRRL 28262</strain>
    </source>
</reference>
<feature type="domain" description="C2H2-type" evidence="9">
    <location>
        <begin position="401"/>
        <end position="423"/>
    </location>
</feature>
<dbReference type="InterPro" id="IPR020708">
    <property type="entry name" value="DNA-dir_RNA_polK_14-18kDa_CS"/>
</dbReference>
<dbReference type="GO" id="GO:0006360">
    <property type="term" value="P:transcription by RNA polymerase I"/>
    <property type="evidence" value="ECO:0007669"/>
    <property type="project" value="TreeGrafter"/>
</dbReference>
<dbReference type="AlphaFoldDB" id="A0AAD4DE12"/>
<keyword evidence="6" id="KW-0479">Metal-binding</keyword>
<evidence type="ECO:0000256" key="2">
    <source>
        <dbReference type="ARBA" id="ARBA00022478"/>
    </source>
</evidence>